<dbReference type="AlphaFoldDB" id="A0A6S7HFH9"/>
<dbReference type="EMBL" id="CACRXK020004522">
    <property type="protein sequence ID" value="CAB4003039.1"/>
    <property type="molecule type" value="Genomic_DNA"/>
</dbReference>
<organism evidence="2 3">
    <name type="scientific">Paramuricea clavata</name>
    <name type="common">Red gorgonian</name>
    <name type="synonym">Violescent sea-whip</name>
    <dbReference type="NCBI Taxonomy" id="317549"/>
    <lineage>
        <taxon>Eukaryota</taxon>
        <taxon>Metazoa</taxon>
        <taxon>Cnidaria</taxon>
        <taxon>Anthozoa</taxon>
        <taxon>Octocorallia</taxon>
        <taxon>Malacalcyonacea</taxon>
        <taxon>Plexauridae</taxon>
        <taxon>Paramuricea</taxon>
    </lineage>
</organism>
<dbReference type="Proteomes" id="UP001152795">
    <property type="component" value="Unassembled WGS sequence"/>
</dbReference>
<proteinExistence type="predicted"/>
<accession>A0A6S7HFH9</accession>
<evidence type="ECO:0000313" key="3">
    <source>
        <dbReference type="Proteomes" id="UP001152795"/>
    </source>
</evidence>
<keyword evidence="3" id="KW-1185">Reference proteome</keyword>
<protein>
    <submittedName>
        <fullName evidence="2">Uncharacterized protein</fullName>
    </submittedName>
</protein>
<reference evidence="2" key="1">
    <citation type="submission" date="2020-04" db="EMBL/GenBank/DDBJ databases">
        <authorList>
            <person name="Alioto T."/>
            <person name="Alioto T."/>
            <person name="Gomez Garrido J."/>
        </authorList>
    </citation>
    <scope>NUCLEOTIDE SEQUENCE</scope>
    <source>
        <strain evidence="2">A484AB</strain>
    </source>
</reference>
<feature type="compositionally biased region" description="Polar residues" evidence="1">
    <location>
        <begin position="349"/>
        <end position="369"/>
    </location>
</feature>
<feature type="region of interest" description="Disordered" evidence="1">
    <location>
        <begin position="349"/>
        <end position="375"/>
    </location>
</feature>
<comment type="caution">
    <text evidence="2">The sequence shown here is derived from an EMBL/GenBank/DDBJ whole genome shotgun (WGS) entry which is preliminary data.</text>
</comment>
<name>A0A6S7HFH9_PARCT</name>
<sequence length="375" mass="42087">MAEITHEENLNLTGYSDTDDDDMENVENAVITPENVDQPEASQSENVELAENIHADDVDVGNRDIPDFQTCGSDDDDDEQLDEQVIQGFLQHLIQLQEKVVKKKKESRLIPCVSNFLRLDFDQKSQQISPTIIRHLLHVCELIVRDKLDIKIDHGDRGVLEHITSKDCPKKDIKFTLVEDMRIHSYIRKAVRQLEAIKQNHSHKNGGRTGNDIINFLRKTDSYRKSVGLDQPVNDDDDAANAPVPVTAGASGAGHKPGTVAASAQKIEQHLQKHDVKPIANGIKMGDTELNISYQDMMEDLTRNYTQTQPNLTANNRRRVLILLKRTGMPVSYVRNKKMKEEYKQLLSVSKPSATASPSTLIPTPQTSKGKSKGR</sequence>
<feature type="non-terminal residue" evidence="2">
    <location>
        <position position="1"/>
    </location>
</feature>
<feature type="region of interest" description="Disordered" evidence="1">
    <location>
        <begin position="1"/>
        <end position="22"/>
    </location>
</feature>
<gene>
    <name evidence="2" type="ORF">PACLA_8A033909</name>
</gene>
<evidence type="ECO:0000256" key="1">
    <source>
        <dbReference type="SAM" id="MobiDB-lite"/>
    </source>
</evidence>
<evidence type="ECO:0000313" key="2">
    <source>
        <dbReference type="EMBL" id="CAB4003039.1"/>
    </source>
</evidence>
<feature type="region of interest" description="Disordered" evidence="1">
    <location>
        <begin position="227"/>
        <end position="259"/>
    </location>
</feature>